<name>A0A127MVL8_9PSED</name>
<keyword evidence="1" id="KW-0732">Signal</keyword>
<dbReference type="InterPro" id="IPR046158">
    <property type="entry name" value="DUF6160"/>
</dbReference>
<dbReference type="KEGG" id="pcq:PcP3B5_39420"/>
<dbReference type="OrthoDB" id="7023553at2"/>
<dbReference type="Proteomes" id="UP001220662">
    <property type="component" value="Unassembled WGS sequence"/>
</dbReference>
<protein>
    <submittedName>
        <fullName evidence="4">DUF6160 family protein</fullName>
    </submittedName>
</protein>
<reference evidence="3 6" key="1">
    <citation type="submission" date="2016-05" db="EMBL/GenBank/DDBJ databases">
        <title>Genome Sequence of Pseudomonas citronellolis Strain SJTE-3, an Estrogens and Persistent Organic Pollutants degradation strain.</title>
        <authorList>
            <person name="Liang R."/>
        </authorList>
    </citation>
    <scope>NUCLEOTIDE SEQUENCE [LARGE SCALE GENOMIC DNA]</scope>
    <source>
        <strain evidence="3 6">SJTE-3</strain>
    </source>
</reference>
<sequence length="154" mass="15550">MKKIKQLVLASAVLAAPFLAHADLKSMDDSALAGVTGQDGISIAGDFKASIGAVVYTDKIDDTKSGSLRLENITLTGPGGTALKIDDANPLTVDVVTTKIGTADTQQLALGLPGMTGDVSVGAIKVGDTSAASIGSLTVSNLNMAGSQVRIWGH</sequence>
<dbReference type="Pfam" id="PF19657">
    <property type="entry name" value="DUF6160"/>
    <property type="match status" value="1"/>
</dbReference>
<dbReference type="GeneID" id="72996989"/>
<proteinExistence type="predicted"/>
<dbReference type="AlphaFoldDB" id="A0A127MVL8"/>
<evidence type="ECO:0000313" key="6">
    <source>
        <dbReference type="Proteomes" id="UP000077748"/>
    </source>
</evidence>
<feature type="domain" description="DUF6160" evidence="2">
    <location>
        <begin position="1"/>
        <end position="95"/>
    </location>
</feature>
<evidence type="ECO:0000313" key="5">
    <source>
        <dbReference type="EMBL" id="SFD96548.1"/>
    </source>
</evidence>
<reference evidence="4" key="3">
    <citation type="submission" date="2023-03" db="EMBL/GenBank/DDBJ databases">
        <title>Draft assemblies of triclosan tolerant bacteria isolated from returned activated sludge.</title>
        <authorList>
            <person name="Van Hamelsveld S."/>
        </authorList>
    </citation>
    <scope>NUCLEOTIDE SEQUENCE</scope>
    <source>
        <strain evidence="4">GW210015_S63</strain>
    </source>
</reference>
<dbReference type="Proteomes" id="UP000077748">
    <property type="component" value="Chromosome"/>
</dbReference>
<dbReference type="Proteomes" id="UP000183385">
    <property type="component" value="Unassembled WGS sequence"/>
</dbReference>
<dbReference type="EMBL" id="CP015878">
    <property type="protein sequence ID" value="ANI14505.1"/>
    <property type="molecule type" value="Genomic_DNA"/>
</dbReference>
<evidence type="ECO:0000313" key="7">
    <source>
        <dbReference type="Proteomes" id="UP000183385"/>
    </source>
</evidence>
<evidence type="ECO:0000313" key="4">
    <source>
        <dbReference type="EMBL" id="MDF3845274.1"/>
    </source>
</evidence>
<dbReference type="EMBL" id="FOLS01000050">
    <property type="protein sequence ID" value="SFD96548.1"/>
    <property type="molecule type" value="Genomic_DNA"/>
</dbReference>
<dbReference type="EMBL" id="JARJLR010000441">
    <property type="protein sequence ID" value="MDF3845274.1"/>
    <property type="molecule type" value="Genomic_DNA"/>
</dbReference>
<dbReference type="RefSeq" id="WP_009618705.1">
    <property type="nucleotide sequence ID" value="NZ_BDGS01000001.1"/>
</dbReference>
<evidence type="ECO:0000313" key="3">
    <source>
        <dbReference type="EMBL" id="ANI14505.1"/>
    </source>
</evidence>
<dbReference type="STRING" id="53408.A9C11_11140"/>
<keyword evidence="7" id="KW-1185">Reference proteome</keyword>
<feature type="chain" id="PRO_5011872412" evidence="1">
    <location>
        <begin position="23"/>
        <end position="154"/>
    </location>
</feature>
<evidence type="ECO:0000256" key="1">
    <source>
        <dbReference type="SAM" id="SignalP"/>
    </source>
</evidence>
<reference evidence="5 7" key="2">
    <citation type="submission" date="2016-10" db="EMBL/GenBank/DDBJ databases">
        <authorList>
            <person name="Varghese N."/>
            <person name="Submissions S."/>
        </authorList>
    </citation>
    <scope>NUCLEOTIDE SEQUENCE [LARGE SCALE GENOMIC DNA]</scope>
    <source>
        <strain evidence="5 7">LMG 18378</strain>
    </source>
</reference>
<accession>A0A127MVL8</accession>
<organism evidence="3 6">
    <name type="scientific">Pseudomonas citronellolis</name>
    <dbReference type="NCBI Taxonomy" id="53408"/>
    <lineage>
        <taxon>Bacteria</taxon>
        <taxon>Pseudomonadati</taxon>
        <taxon>Pseudomonadota</taxon>
        <taxon>Gammaproteobacteria</taxon>
        <taxon>Pseudomonadales</taxon>
        <taxon>Pseudomonadaceae</taxon>
        <taxon>Pseudomonas</taxon>
    </lineage>
</organism>
<evidence type="ECO:0000259" key="2">
    <source>
        <dbReference type="Pfam" id="PF19657"/>
    </source>
</evidence>
<gene>
    <name evidence="3" type="ORF">A9C11_11140</name>
    <name evidence="4" type="ORF">P3W55_26505</name>
    <name evidence="5" type="ORF">SAMN05216577_15017</name>
</gene>
<feature type="signal peptide" evidence="1">
    <location>
        <begin position="1"/>
        <end position="22"/>
    </location>
</feature>